<evidence type="ECO:0000313" key="4">
    <source>
        <dbReference type="Proteomes" id="UP000689967"/>
    </source>
</evidence>
<keyword evidence="2" id="KW-0732">Signal</keyword>
<feature type="signal peptide" evidence="2">
    <location>
        <begin position="1"/>
        <end position="33"/>
    </location>
</feature>
<dbReference type="PANTHER" id="PTHR42928">
    <property type="entry name" value="TRICARBOXYLATE-BINDING PROTEIN"/>
    <property type="match status" value="1"/>
</dbReference>
<dbReference type="InterPro" id="IPR005064">
    <property type="entry name" value="BUG"/>
</dbReference>
<accession>A0ABS6HF70</accession>
<reference evidence="3 4" key="1">
    <citation type="submission" date="2021-01" db="EMBL/GenBank/DDBJ databases">
        <title>Roseomonas sp. nov, a bacterium isolated from an oil production mixture in Yumen Oilfield.</title>
        <authorList>
            <person name="Wu D."/>
        </authorList>
    </citation>
    <scope>NUCLEOTIDE SEQUENCE [LARGE SCALE GENOMIC DNA]</scope>
    <source>
        <strain evidence="3 4">ROY-5-3</strain>
    </source>
</reference>
<comment type="similarity">
    <text evidence="1">Belongs to the UPF0065 (bug) family.</text>
</comment>
<keyword evidence="4" id="KW-1185">Reference proteome</keyword>
<evidence type="ECO:0000313" key="3">
    <source>
        <dbReference type="EMBL" id="MBU8546613.1"/>
    </source>
</evidence>
<sequence>MKPTLPRRHMLGLGAAALAAPALLRPAWGQTTAAPTINRNARAIVGFPAGGSSDVVTRLYADKLRGLYAPNVIVEGRVGAAGRIAVEAVKSGEADGSIYLQTPASMLTLQPHVFPREVRYDALTDLTPVATVCTFPFAIAVPSTHPAKTFPELVAWMKAQAGDVPFASPAAGSAPHFMGVMLGKAIGVRMTHVPYRGAAPAMQDLIGGRLPIFVGVLGDISPQEGSGARMLAISSPERNPRYPNLPTFAELGQPALTKDEWFGVLLPANTPAAIVNGLHAGITQVARMPEIVAALDRLEYLPTISASPADFAARIRRERQEWGEIVRESGFQPEN</sequence>
<feature type="chain" id="PRO_5047369480" description="Twin-arginine translocation pathway signal protein" evidence="2">
    <location>
        <begin position="34"/>
        <end position="335"/>
    </location>
</feature>
<dbReference type="EMBL" id="JAERQM010000008">
    <property type="protein sequence ID" value="MBU8546613.1"/>
    <property type="molecule type" value="Genomic_DNA"/>
</dbReference>
<dbReference type="Pfam" id="PF03401">
    <property type="entry name" value="TctC"/>
    <property type="match status" value="1"/>
</dbReference>
<gene>
    <name evidence="3" type="ORF">JJQ90_23030</name>
</gene>
<comment type="caution">
    <text evidence="3">The sequence shown here is derived from an EMBL/GenBank/DDBJ whole genome shotgun (WGS) entry which is preliminary data.</text>
</comment>
<evidence type="ECO:0000256" key="2">
    <source>
        <dbReference type="SAM" id="SignalP"/>
    </source>
</evidence>
<evidence type="ECO:0000256" key="1">
    <source>
        <dbReference type="ARBA" id="ARBA00006987"/>
    </source>
</evidence>
<evidence type="ECO:0008006" key="5">
    <source>
        <dbReference type="Google" id="ProtNLM"/>
    </source>
</evidence>
<organism evidence="3 4">
    <name type="scientific">Falsiroseomonas oleicola</name>
    <dbReference type="NCBI Taxonomy" id="2801474"/>
    <lineage>
        <taxon>Bacteria</taxon>
        <taxon>Pseudomonadati</taxon>
        <taxon>Pseudomonadota</taxon>
        <taxon>Alphaproteobacteria</taxon>
        <taxon>Acetobacterales</taxon>
        <taxon>Roseomonadaceae</taxon>
        <taxon>Falsiroseomonas</taxon>
    </lineage>
</organism>
<name>A0ABS6HF70_9PROT</name>
<dbReference type="PANTHER" id="PTHR42928:SF5">
    <property type="entry name" value="BLR1237 PROTEIN"/>
    <property type="match status" value="1"/>
</dbReference>
<proteinExistence type="inferred from homology"/>
<dbReference type="PROSITE" id="PS51318">
    <property type="entry name" value="TAT"/>
    <property type="match status" value="1"/>
</dbReference>
<dbReference type="InterPro" id="IPR006311">
    <property type="entry name" value="TAT_signal"/>
</dbReference>
<dbReference type="RefSeq" id="WP_216878632.1">
    <property type="nucleotide sequence ID" value="NZ_JAERQM010000008.1"/>
</dbReference>
<dbReference type="Proteomes" id="UP000689967">
    <property type="component" value="Unassembled WGS sequence"/>
</dbReference>
<dbReference type="PIRSF" id="PIRSF017082">
    <property type="entry name" value="YflP"/>
    <property type="match status" value="1"/>
</dbReference>
<protein>
    <recommendedName>
        <fullName evidence="5">Twin-arginine translocation pathway signal protein</fullName>
    </recommendedName>
</protein>